<comment type="caution">
    <text evidence="1">The sequence shown here is derived from an EMBL/GenBank/DDBJ whole genome shotgun (WGS) entry which is preliminary data.</text>
</comment>
<organism evidence="1 2">
    <name type="scientific">Vibrio genomosp. F10 str. ZF-129</name>
    <dbReference type="NCBI Taxonomy" id="1187848"/>
    <lineage>
        <taxon>Bacteria</taxon>
        <taxon>Pseudomonadati</taxon>
        <taxon>Pseudomonadota</taxon>
        <taxon>Gammaproteobacteria</taxon>
        <taxon>Vibrionales</taxon>
        <taxon>Vibrionaceae</taxon>
        <taxon>Vibrio</taxon>
    </lineage>
</organism>
<name>A0A1E5BBK4_9VIBR</name>
<reference evidence="1 2" key="1">
    <citation type="journal article" date="2012" name="Science">
        <title>Ecological populations of bacteria act as socially cohesive units of antibiotic production and resistance.</title>
        <authorList>
            <person name="Cordero O.X."/>
            <person name="Wildschutte H."/>
            <person name="Kirkup B."/>
            <person name="Proehl S."/>
            <person name="Ngo L."/>
            <person name="Hussain F."/>
            <person name="Le Roux F."/>
            <person name="Mincer T."/>
            <person name="Polz M.F."/>
        </authorList>
    </citation>
    <scope>NUCLEOTIDE SEQUENCE [LARGE SCALE GENOMIC DNA]</scope>
    <source>
        <strain evidence="1 2">ZF-129</strain>
    </source>
</reference>
<dbReference type="EMBL" id="AJYQ02000124">
    <property type="protein sequence ID" value="OEE31593.1"/>
    <property type="molecule type" value="Genomic_DNA"/>
</dbReference>
<dbReference type="AlphaFoldDB" id="A0A1E5BBK4"/>
<accession>A0A1E5BBK4</accession>
<dbReference type="RefSeq" id="WP_017035761.1">
    <property type="nucleotide sequence ID" value="NZ_AJYQ02000124.1"/>
</dbReference>
<protein>
    <submittedName>
        <fullName evidence="1">Uncharacterized protein</fullName>
    </submittedName>
</protein>
<gene>
    <name evidence="1" type="ORF">A1QO_01955</name>
</gene>
<dbReference type="Proteomes" id="UP000094741">
    <property type="component" value="Unassembled WGS sequence"/>
</dbReference>
<dbReference type="OrthoDB" id="5900284at2"/>
<proteinExistence type="predicted"/>
<sequence length="63" mass="7192">MEALIGWTKIFGTKLFKNKRIKGGEVIGARNEILCTEQLSRRVKEDLGLESENNDASDYTKYL</sequence>
<evidence type="ECO:0000313" key="2">
    <source>
        <dbReference type="Proteomes" id="UP000094741"/>
    </source>
</evidence>
<evidence type="ECO:0000313" key="1">
    <source>
        <dbReference type="EMBL" id="OEE31593.1"/>
    </source>
</evidence>